<dbReference type="InterPro" id="IPR003265">
    <property type="entry name" value="HhH-GPD_domain"/>
</dbReference>
<evidence type="ECO:0000256" key="2">
    <source>
        <dbReference type="ARBA" id="ARBA00010817"/>
    </source>
</evidence>
<evidence type="ECO:0000259" key="6">
    <source>
        <dbReference type="SMART" id="SM00478"/>
    </source>
</evidence>
<organism evidence="7 8">
    <name type="scientific">Acetobacter sacchari</name>
    <dbReference type="NCBI Taxonomy" id="2661687"/>
    <lineage>
        <taxon>Bacteria</taxon>
        <taxon>Pseudomonadati</taxon>
        <taxon>Pseudomonadota</taxon>
        <taxon>Alphaproteobacteria</taxon>
        <taxon>Acetobacterales</taxon>
        <taxon>Acetobacteraceae</taxon>
        <taxon>Acetobacter</taxon>
    </lineage>
</organism>
<comment type="catalytic activity">
    <reaction evidence="1">
        <text>Hydrolysis of alkylated DNA, releasing 3-methyladenine, 3-methylguanine, 7-methylguanine and 7-methyladenine.</text>
        <dbReference type="EC" id="3.2.2.21"/>
    </reaction>
</comment>
<comment type="caution">
    <text evidence="7">The sequence shown here is derived from an EMBL/GenBank/DDBJ whole genome shotgun (WGS) entry which is preliminary data.</text>
</comment>
<proteinExistence type="inferred from homology"/>
<dbReference type="PANTHER" id="PTHR43003:SF5">
    <property type="entry name" value="DNA-3-METHYLADENINE GLYCOSYLASE"/>
    <property type="match status" value="1"/>
</dbReference>
<dbReference type="SMART" id="SM00478">
    <property type="entry name" value="ENDO3c"/>
    <property type="match status" value="1"/>
</dbReference>
<evidence type="ECO:0000256" key="5">
    <source>
        <dbReference type="ARBA" id="ARBA00023204"/>
    </source>
</evidence>
<feature type="domain" description="HhH-GPD" evidence="6">
    <location>
        <begin position="50"/>
        <end position="204"/>
    </location>
</feature>
<gene>
    <name evidence="7" type="ORF">J2D73_12890</name>
</gene>
<dbReference type="Gene3D" id="1.10.340.30">
    <property type="entry name" value="Hypothetical protein, domain 2"/>
    <property type="match status" value="1"/>
</dbReference>
<accession>A0ABS3LXQ3</accession>
<dbReference type="InterPro" id="IPR000035">
    <property type="entry name" value="Alkylbase_DNA_glycsylse_CS"/>
</dbReference>
<evidence type="ECO:0000313" key="8">
    <source>
        <dbReference type="Proteomes" id="UP000664771"/>
    </source>
</evidence>
<keyword evidence="4" id="KW-0227">DNA damage</keyword>
<dbReference type="EMBL" id="JAFVMF010000013">
    <property type="protein sequence ID" value="MBO1360685.1"/>
    <property type="molecule type" value="Genomic_DNA"/>
</dbReference>
<dbReference type="InterPro" id="IPR051912">
    <property type="entry name" value="Alkylbase_DNA_Glycosylase/TA"/>
</dbReference>
<keyword evidence="5" id="KW-0234">DNA repair</keyword>
<reference evidence="7 8" key="1">
    <citation type="submission" date="2021-03" db="EMBL/GenBank/DDBJ databases">
        <title>The complete genome sequence of Acetobacter sacchari TBRC 11175.</title>
        <authorList>
            <person name="Charoenyingcharoen P."/>
            <person name="Yukphan P."/>
        </authorList>
    </citation>
    <scope>NUCLEOTIDE SEQUENCE [LARGE SCALE GENOMIC DNA]</scope>
    <source>
        <strain evidence="7 8">TBRC 11175</strain>
    </source>
</reference>
<evidence type="ECO:0000256" key="3">
    <source>
        <dbReference type="ARBA" id="ARBA00012000"/>
    </source>
</evidence>
<dbReference type="SUPFAM" id="SSF48150">
    <property type="entry name" value="DNA-glycosylase"/>
    <property type="match status" value="1"/>
</dbReference>
<dbReference type="PROSITE" id="PS00516">
    <property type="entry name" value="ALKYLBASE_DNA_GLYCOS"/>
    <property type="match status" value="1"/>
</dbReference>
<dbReference type="Gene3D" id="1.10.1670.40">
    <property type="match status" value="1"/>
</dbReference>
<dbReference type="Proteomes" id="UP000664771">
    <property type="component" value="Unassembled WGS sequence"/>
</dbReference>
<dbReference type="EC" id="3.2.2.21" evidence="3"/>
<dbReference type="RefSeq" id="WP_207881940.1">
    <property type="nucleotide sequence ID" value="NZ_JAFVMF010000013.1"/>
</dbReference>
<dbReference type="CDD" id="cd00056">
    <property type="entry name" value="ENDO3c"/>
    <property type="match status" value="1"/>
</dbReference>
<protein>
    <recommendedName>
        <fullName evidence="3">DNA-3-methyladenine glycosylase II</fullName>
        <ecNumber evidence="3">3.2.2.21</ecNumber>
    </recommendedName>
</protein>
<dbReference type="PANTHER" id="PTHR43003">
    <property type="entry name" value="DNA-3-METHYLADENINE GLYCOSYLASE"/>
    <property type="match status" value="1"/>
</dbReference>
<sequence>MPALSHRAAERHLSEVDPDMAALIGRVGQCRLTQDKERREPYDALVRAVVYQQLHGRAAAAILGRLEAAAGGLPSAEWLMEQDEGCLRGCGLSARKAETLRGLARARLDGTVPSRAQAARLDDETLITRLISLKGVGRWTVEMLLMFTLGRSDVMPVDDLGVREGWRRIKGLDLQPKPRALLAESLPLSPWRSVATWYLWRASEEGRAVPTSVLTG</sequence>
<evidence type="ECO:0000313" key="7">
    <source>
        <dbReference type="EMBL" id="MBO1360685.1"/>
    </source>
</evidence>
<name>A0ABS3LXQ3_9PROT</name>
<evidence type="ECO:0000256" key="4">
    <source>
        <dbReference type="ARBA" id="ARBA00022763"/>
    </source>
</evidence>
<keyword evidence="8" id="KW-1185">Reference proteome</keyword>
<dbReference type="Pfam" id="PF00730">
    <property type="entry name" value="HhH-GPD"/>
    <property type="match status" value="1"/>
</dbReference>
<evidence type="ECO:0000256" key="1">
    <source>
        <dbReference type="ARBA" id="ARBA00000086"/>
    </source>
</evidence>
<dbReference type="InterPro" id="IPR011257">
    <property type="entry name" value="DNA_glycosylase"/>
</dbReference>
<comment type="similarity">
    <text evidence="2">Belongs to the alkylbase DNA glycosidase AlkA family.</text>
</comment>